<dbReference type="Proteomes" id="UP000815677">
    <property type="component" value="Unassembled WGS sequence"/>
</dbReference>
<sequence>MNSELQPRLVVCPCISAAPAVSIQSSFYLRTLHSPPGNLRLRQILYLLSTPRSKALSNTCCAVASSSLHVWGRALVIARLSVTPHLAHLIDRLIHLSSVALDPRVFCLVWCLFDVVAPDLS</sequence>
<evidence type="ECO:0000313" key="2">
    <source>
        <dbReference type="Proteomes" id="UP000815677"/>
    </source>
</evidence>
<gene>
    <name evidence="1" type="ORF">MCHLO_06219</name>
</gene>
<organism evidence="1 2">
    <name type="scientific">Mycena chlorophos</name>
    <name type="common">Agaric fungus</name>
    <name type="synonym">Agaricus chlorophos</name>
    <dbReference type="NCBI Taxonomy" id="658473"/>
    <lineage>
        <taxon>Eukaryota</taxon>
        <taxon>Fungi</taxon>
        <taxon>Dikarya</taxon>
        <taxon>Basidiomycota</taxon>
        <taxon>Agaricomycotina</taxon>
        <taxon>Agaricomycetes</taxon>
        <taxon>Agaricomycetidae</taxon>
        <taxon>Agaricales</taxon>
        <taxon>Marasmiineae</taxon>
        <taxon>Mycenaceae</taxon>
        <taxon>Mycena</taxon>
    </lineage>
</organism>
<evidence type="ECO:0000313" key="1">
    <source>
        <dbReference type="EMBL" id="GAT48847.1"/>
    </source>
</evidence>
<keyword evidence="2" id="KW-1185">Reference proteome</keyword>
<accession>A0ABQ0LE95</accession>
<proteinExistence type="predicted"/>
<protein>
    <submittedName>
        <fullName evidence="1">Uncharacterized protein</fullName>
    </submittedName>
</protein>
<dbReference type="EMBL" id="DF844984">
    <property type="protein sequence ID" value="GAT48847.1"/>
    <property type="molecule type" value="Genomic_DNA"/>
</dbReference>
<reference evidence="1" key="1">
    <citation type="submission" date="2014-09" db="EMBL/GenBank/DDBJ databases">
        <title>Genome sequence of the luminous mushroom Mycena chlorophos for searching fungal bioluminescence genes.</title>
        <authorList>
            <person name="Tanaka Y."/>
            <person name="Kasuga D."/>
            <person name="Oba Y."/>
            <person name="Hase S."/>
            <person name="Sato K."/>
            <person name="Oba Y."/>
            <person name="Sakakibara Y."/>
        </authorList>
    </citation>
    <scope>NUCLEOTIDE SEQUENCE</scope>
</reference>
<name>A0ABQ0LE95_MYCCL</name>